<evidence type="ECO:0000256" key="2">
    <source>
        <dbReference type="ARBA" id="ARBA00022670"/>
    </source>
</evidence>
<dbReference type="PROSITE" id="PS00135">
    <property type="entry name" value="TRYPSIN_SER"/>
    <property type="match status" value="1"/>
</dbReference>
<dbReference type="Gene3D" id="2.40.10.10">
    <property type="entry name" value="Trypsin-like serine proteases"/>
    <property type="match status" value="1"/>
</dbReference>
<dbReference type="InterPro" id="IPR033116">
    <property type="entry name" value="TRYPSIN_SER"/>
</dbReference>
<proteinExistence type="inferred from homology"/>
<feature type="signal peptide" evidence="7">
    <location>
        <begin position="1"/>
        <end position="18"/>
    </location>
</feature>
<dbReference type="InterPro" id="IPR018114">
    <property type="entry name" value="TRYPSIN_HIS"/>
</dbReference>
<keyword evidence="5" id="KW-1015">Disulfide bond</keyword>
<sequence length="260" mass="27697">MEMFGLLILQLAVLACSASELGRIVGGEPTSIEKYPIIVQVEFLVDSSIWTQNCAGSVLTSRTILSAAHCYVGPSYSPRERRIRAGSSYRYTGGTIKNVALSLNHPTFGLNDYDGDIALLFLEDRLVYSNVIAQAAIASSTFVVPDNSSVTHIGWGMVSLPGNRSEVLREVDVLSVNNDLCRERYKTANPPRVVTPNMICAGILDVGGKGACFGDSGGPLLYSDVVVGIVAFGEGCADATAPGVNTLVSPYTNWIVENAN</sequence>
<comment type="similarity">
    <text evidence="1">Belongs to the peptidase S1 family.</text>
</comment>
<dbReference type="EMBL" id="OW152833">
    <property type="protein sequence ID" value="CAH2054924.1"/>
    <property type="molecule type" value="Genomic_DNA"/>
</dbReference>
<evidence type="ECO:0000256" key="3">
    <source>
        <dbReference type="ARBA" id="ARBA00022801"/>
    </source>
</evidence>
<evidence type="ECO:0000256" key="5">
    <source>
        <dbReference type="ARBA" id="ARBA00023157"/>
    </source>
</evidence>
<evidence type="ECO:0000259" key="8">
    <source>
        <dbReference type="PROSITE" id="PS50240"/>
    </source>
</evidence>
<feature type="chain" id="PRO_5045824031" description="Peptidase S1 domain-containing protein" evidence="7">
    <location>
        <begin position="19"/>
        <end position="260"/>
    </location>
</feature>
<dbReference type="SMART" id="SM00020">
    <property type="entry name" value="Tryp_SPc"/>
    <property type="match status" value="1"/>
</dbReference>
<dbReference type="PROSITE" id="PS50240">
    <property type="entry name" value="TRYPSIN_DOM"/>
    <property type="match status" value="1"/>
</dbReference>
<evidence type="ECO:0000313" key="10">
    <source>
        <dbReference type="Proteomes" id="UP000837857"/>
    </source>
</evidence>
<keyword evidence="7" id="KW-0732">Signal</keyword>
<keyword evidence="10" id="KW-1185">Reference proteome</keyword>
<organism evidence="9 10">
    <name type="scientific">Iphiclides podalirius</name>
    <name type="common">scarce swallowtail</name>
    <dbReference type="NCBI Taxonomy" id="110791"/>
    <lineage>
        <taxon>Eukaryota</taxon>
        <taxon>Metazoa</taxon>
        <taxon>Ecdysozoa</taxon>
        <taxon>Arthropoda</taxon>
        <taxon>Hexapoda</taxon>
        <taxon>Insecta</taxon>
        <taxon>Pterygota</taxon>
        <taxon>Neoptera</taxon>
        <taxon>Endopterygota</taxon>
        <taxon>Lepidoptera</taxon>
        <taxon>Glossata</taxon>
        <taxon>Ditrysia</taxon>
        <taxon>Papilionoidea</taxon>
        <taxon>Papilionidae</taxon>
        <taxon>Papilioninae</taxon>
        <taxon>Iphiclides</taxon>
    </lineage>
</organism>
<name>A0ABN8IFY5_9NEOP</name>
<dbReference type="InterPro" id="IPR001254">
    <property type="entry name" value="Trypsin_dom"/>
</dbReference>
<evidence type="ECO:0000256" key="1">
    <source>
        <dbReference type="ARBA" id="ARBA00007664"/>
    </source>
</evidence>
<dbReference type="Proteomes" id="UP000837857">
    <property type="component" value="Chromosome 21"/>
</dbReference>
<dbReference type="PANTHER" id="PTHR24276">
    <property type="entry name" value="POLYSERASE-RELATED"/>
    <property type="match status" value="1"/>
</dbReference>
<keyword evidence="3 6" id="KW-0378">Hydrolase</keyword>
<reference evidence="9" key="1">
    <citation type="submission" date="2022-03" db="EMBL/GenBank/DDBJ databases">
        <authorList>
            <person name="Martin H S."/>
        </authorList>
    </citation>
    <scope>NUCLEOTIDE SEQUENCE</scope>
</reference>
<dbReference type="InterPro" id="IPR043504">
    <property type="entry name" value="Peptidase_S1_PA_chymotrypsin"/>
</dbReference>
<dbReference type="CDD" id="cd00190">
    <property type="entry name" value="Tryp_SPc"/>
    <property type="match status" value="1"/>
</dbReference>
<dbReference type="PRINTS" id="PR00722">
    <property type="entry name" value="CHYMOTRYPSIN"/>
</dbReference>
<dbReference type="PANTHER" id="PTHR24276:SF91">
    <property type="entry name" value="AT26814P-RELATED"/>
    <property type="match status" value="1"/>
</dbReference>
<dbReference type="InterPro" id="IPR009003">
    <property type="entry name" value="Peptidase_S1_PA"/>
</dbReference>
<dbReference type="InterPro" id="IPR050430">
    <property type="entry name" value="Peptidase_S1"/>
</dbReference>
<protein>
    <recommendedName>
        <fullName evidence="8">Peptidase S1 domain-containing protein</fullName>
    </recommendedName>
</protein>
<evidence type="ECO:0000313" key="9">
    <source>
        <dbReference type="EMBL" id="CAH2054924.1"/>
    </source>
</evidence>
<keyword evidence="4 6" id="KW-0720">Serine protease</keyword>
<keyword evidence="2 6" id="KW-0645">Protease</keyword>
<feature type="domain" description="Peptidase S1" evidence="8">
    <location>
        <begin position="24"/>
        <end position="260"/>
    </location>
</feature>
<dbReference type="PROSITE" id="PS00134">
    <property type="entry name" value="TRYPSIN_HIS"/>
    <property type="match status" value="1"/>
</dbReference>
<dbReference type="Pfam" id="PF00089">
    <property type="entry name" value="Trypsin"/>
    <property type="match status" value="1"/>
</dbReference>
<accession>A0ABN8IFY5</accession>
<evidence type="ECO:0000256" key="7">
    <source>
        <dbReference type="SAM" id="SignalP"/>
    </source>
</evidence>
<dbReference type="SUPFAM" id="SSF50494">
    <property type="entry name" value="Trypsin-like serine proteases"/>
    <property type="match status" value="1"/>
</dbReference>
<evidence type="ECO:0000256" key="6">
    <source>
        <dbReference type="RuleBase" id="RU363034"/>
    </source>
</evidence>
<evidence type="ECO:0000256" key="4">
    <source>
        <dbReference type="ARBA" id="ARBA00022825"/>
    </source>
</evidence>
<dbReference type="InterPro" id="IPR001314">
    <property type="entry name" value="Peptidase_S1A"/>
</dbReference>
<gene>
    <name evidence="9" type="ORF">IPOD504_LOCUS8849</name>
</gene>
<feature type="non-terminal residue" evidence="9">
    <location>
        <position position="1"/>
    </location>
</feature>